<dbReference type="EMBL" id="JASVDS010000002">
    <property type="protein sequence ID" value="MDL5032314.1"/>
    <property type="molecule type" value="Genomic_DNA"/>
</dbReference>
<feature type="domain" description="Histidine kinase" evidence="3">
    <location>
        <begin position="546"/>
        <end position="776"/>
    </location>
</feature>
<protein>
    <recommendedName>
        <fullName evidence="2">histidine kinase</fullName>
        <ecNumber evidence="2">2.7.13.3</ecNumber>
    </recommendedName>
</protein>
<organism evidence="4 5">
    <name type="scientific">Roseateles subflavus</name>
    <dbReference type="NCBI Taxonomy" id="3053353"/>
    <lineage>
        <taxon>Bacteria</taxon>
        <taxon>Pseudomonadati</taxon>
        <taxon>Pseudomonadota</taxon>
        <taxon>Betaproteobacteria</taxon>
        <taxon>Burkholderiales</taxon>
        <taxon>Sphaerotilaceae</taxon>
        <taxon>Roseateles</taxon>
    </lineage>
</organism>
<dbReference type="RefSeq" id="WP_285982396.1">
    <property type="nucleotide sequence ID" value="NZ_JASVDS010000002.1"/>
</dbReference>
<dbReference type="EC" id="2.7.13.3" evidence="2"/>
<evidence type="ECO:0000259" key="3">
    <source>
        <dbReference type="PROSITE" id="PS50109"/>
    </source>
</evidence>
<evidence type="ECO:0000256" key="1">
    <source>
        <dbReference type="ARBA" id="ARBA00000085"/>
    </source>
</evidence>
<dbReference type="SUPFAM" id="SSF55781">
    <property type="entry name" value="GAF domain-like"/>
    <property type="match status" value="1"/>
</dbReference>
<dbReference type="Pfam" id="PF02518">
    <property type="entry name" value="HATPase_c"/>
    <property type="match status" value="1"/>
</dbReference>
<dbReference type="SUPFAM" id="SSF48452">
    <property type="entry name" value="TPR-like"/>
    <property type="match status" value="2"/>
</dbReference>
<dbReference type="PANTHER" id="PTHR43065:SF47">
    <property type="match status" value="1"/>
</dbReference>
<dbReference type="SUPFAM" id="SSF55874">
    <property type="entry name" value="ATPase domain of HSP90 chaperone/DNA topoisomerase II/histidine kinase"/>
    <property type="match status" value="1"/>
</dbReference>
<keyword evidence="5" id="KW-1185">Reference proteome</keyword>
<reference evidence="4 5" key="1">
    <citation type="submission" date="2023-06" db="EMBL/GenBank/DDBJ databases">
        <title>Pelomonas sp. APW6 16S ribosomal RNA gene genome sequencing and assembly.</title>
        <authorList>
            <person name="Woo H."/>
        </authorList>
    </citation>
    <scope>NUCLEOTIDE SEQUENCE [LARGE SCALE GENOMIC DNA]</scope>
    <source>
        <strain evidence="4 5">APW6</strain>
    </source>
</reference>
<evidence type="ECO:0000256" key="2">
    <source>
        <dbReference type="ARBA" id="ARBA00012438"/>
    </source>
</evidence>
<proteinExistence type="predicted"/>
<dbReference type="InterPro" id="IPR003594">
    <property type="entry name" value="HATPase_dom"/>
</dbReference>
<dbReference type="SMART" id="SM00387">
    <property type="entry name" value="HATPase_c"/>
    <property type="match status" value="1"/>
</dbReference>
<sequence length="790" mass="86403">MQQSPASPLPPAASRPLVCDDAQAAALMHRLASAGMRHPRLSIPCYDHALARGEGLPTLRRLQLLQGLFFARERLGSGALLRPALQQALAQAQAEGLIRQVTRLNEALGRLSYQAAEYQQASAYWSEALDLAALQPGSLEGVAPCIGLAQLHFALGDWQTGQHLLLDAQNQLRSGASRLAARYLQAKLLLNLGVAQFNRGDYAAARASFEQGQAWARSIGHRDYVAESLWHLARCAQAAGEDDEARALCEQAQQAARRCGYVWLETMVSATLTELAMEGEDWEHAIRSGEQALGLARSLGARRQQSSAHKALAQLYQRAGRLSDALDQLWQHQALEAELYQLSLPERLSALVRFDHLRQGPEERMLSLSSQHFNIETPEDLRLALLQMREQVLAILGLDHWTVWWDENGQQHFASIAQAGKPDDAGLSPAQCGAYLTLLDESHEPLVIRDMRLHPHASALAALPSAQAQGGRIEVPLRLQQQLRGILWLQRAGTERAWTRDDLLSASHLAKICERLMLSLDLSRAKAARQELEQEKFASLGRMVASIAHDVNTPIGVAITAASGVADHARRLTRVADGTEKLTRAELQGLAQQLANAADLVDRNLQRAATLMGDFKRIAVDQNAEAPQRLALKDYLQSVVTVHSPALRRARVECRLEVEDGLQIETVPGLLSQILSNLIMNSLTHAFPKGEGGQLRLEARCCGPLLRLDYADDGVGLSEAVRAHVFEPFFTTRRGQGGSGLGMYIVAHLAKRLGGQATLLRPERGFALRIELPLQGAAAAARHDATEPGA</sequence>
<dbReference type="InterPro" id="IPR011990">
    <property type="entry name" value="TPR-like_helical_dom_sf"/>
</dbReference>
<dbReference type="InterPro" id="IPR019734">
    <property type="entry name" value="TPR_rpt"/>
</dbReference>
<dbReference type="GO" id="GO:0005524">
    <property type="term" value="F:ATP binding"/>
    <property type="evidence" value="ECO:0007669"/>
    <property type="project" value="UniProtKB-KW"/>
</dbReference>
<keyword evidence="4" id="KW-0067">ATP-binding</keyword>
<comment type="caution">
    <text evidence="4">The sequence shown here is derived from an EMBL/GenBank/DDBJ whole genome shotgun (WGS) entry which is preliminary data.</text>
</comment>
<dbReference type="PRINTS" id="PR00344">
    <property type="entry name" value="BCTRLSENSOR"/>
</dbReference>
<accession>A0ABT7LHG8</accession>
<name>A0ABT7LHG8_9BURK</name>
<dbReference type="InterPro" id="IPR003018">
    <property type="entry name" value="GAF"/>
</dbReference>
<dbReference type="Gene3D" id="3.30.450.40">
    <property type="match status" value="1"/>
</dbReference>
<keyword evidence="4" id="KW-0547">Nucleotide-binding</keyword>
<dbReference type="Gene3D" id="1.25.40.10">
    <property type="entry name" value="Tetratricopeptide repeat domain"/>
    <property type="match status" value="1"/>
</dbReference>
<dbReference type="PROSITE" id="PS50109">
    <property type="entry name" value="HIS_KIN"/>
    <property type="match status" value="1"/>
</dbReference>
<dbReference type="InterPro" id="IPR005467">
    <property type="entry name" value="His_kinase_dom"/>
</dbReference>
<dbReference type="InterPro" id="IPR036890">
    <property type="entry name" value="HATPase_C_sf"/>
</dbReference>
<gene>
    <name evidence="4" type="ORF">QRD43_10405</name>
</gene>
<dbReference type="Gene3D" id="1.10.287.130">
    <property type="match status" value="1"/>
</dbReference>
<dbReference type="SMART" id="SM00065">
    <property type="entry name" value="GAF"/>
    <property type="match status" value="1"/>
</dbReference>
<evidence type="ECO:0000313" key="4">
    <source>
        <dbReference type="EMBL" id="MDL5032314.1"/>
    </source>
</evidence>
<dbReference type="InterPro" id="IPR029016">
    <property type="entry name" value="GAF-like_dom_sf"/>
</dbReference>
<dbReference type="InterPro" id="IPR004358">
    <property type="entry name" value="Sig_transdc_His_kin-like_C"/>
</dbReference>
<dbReference type="Gene3D" id="3.30.565.10">
    <property type="entry name" value="Histidine kinase-like ATPase, C-terminal domain"/>
    <property type="match status" value="1"/>
</dbReference>
<evidence type="ECO:0000313" key="5">
    <source>
        <dbReference type="Proteomes" id="UP001238603"/>
    </source>
</evidence>
<dbReference type="Pfam" id="PF13424">
    <property type="entry name" value="TPR_12"/>
    <property type="match status" value="1"/>
</dbReference>
<dbReference type="Proteomes" id="UP001238603">
    <property type="component" value="Unassembled WGS sequence"/>
</dbReference>
<dbReference type="SMART" id="SM00028">
    <property type="entry name" value="TPR"/>
    <property type="match status" value="4"/>
</dbReference>
<comment type="catalytic activity">
    <reaction evidence="1">
        <text>ATP + protein L-histidine = ADP + protein N-phospho-L-histidine.</text>
        <dbReference type="EC" id="2.7.13.3"/>
    </reaction>
</comment>
<dbReference type="PANTHER" id="PTHR43065">
    <property type="entry name" value="SENSOR HISTIDINE KINASE"/>
    <property type="match status" value="1"/>
</dbReference>